<dbReference type="Gene3D" id="3.40.50.12370">
    <property type="match status" value="1"/>
</dbReference>
<reference evidence="3 4" key="1">
    <citation type="submission" date="2019-09" db="EMBL/GenBank/DDBJ databases">
        <title>Polymorphobacter sp. isolated from a lake in China.</title>
        <authorList>
            <person name="Liu Z."/>
        </authorList>
    </citation>
    <scope>NUCLEOTIDE SEQUENCE [LARGE SCALE GENOMIC DNA]</scope>
    <source>
        <strain evidence="3 4">D40P</strain>
    </source>
</reference>
<dbReference type="InterPro" id="IPR006015">
    <property type="entry name" value="Universal_stress_UspA"/>
</dbReference>
<protein>
    <submittedName>
        <fullName evidence="3">Universal stress protein</fullName>
    </submittedName>
</protein>
<feature type="domain" description="UspA" evidence="2">
    <location>
        <begin position="1"/>
        <end position="139"/>
    </location>
</feature>
<comment type="similarity">
    <text evidence="1">Belongs to the universal stress protein A family.</text>
</comment>
<keyword evidence="4" id="KW-1185">Reference proteome</keyword>
<dbReference type="PANTHER" id="PTHR46268:SF15">
    <property type="entry name" value="UNIVERSAL STRESS PROTEIN HP_0031"/>
    <property type="match status" value="1"/>
</dbReference>
<dbReference type="CDD" id="cd00293">
    <property type="entry name" value="USP-like"/>
    <property type="match status" value="1"/>
</dbReference>
<dbReference type="Pfam" id="PF00582">
    <property type="entry name" value="Usp"/>
    <property type="match status" value="1"/>
</dbReference>
<dbReference type="EMBL" id="WIOL01000003">
    <property type="protein sequence ID" value="MQT17596.1"/>
    <property type="molecule type" value="Genomic_DNA"/>
</dbReference>
<dbReference type="InterPro" id="IPR006016">
    <property type="entry name" value="UspA"/>
</dbReference>
<organism evidence="3 4">
    <name type="scientific">Sandarakinorhabdus fusca</name>
    <dbReference type="NCBI Taxonomy" id="1439888"/>
    <lineage>
        <taxon>Bacteria</taxon>
        <taxon>Pseudomonadati</taxon>
        <taxon>Pseudomonadota</taxon>
        <taxon>Alphaproteobacteria</taxon>
        <taxon>Sphingomonadales</taxon>
        <taxon>Sphingosinicellaceae</taxon>
        <taxon>Sandarakinorhabdus</taxon>
    </lineage>
</organism>
<name>A0A7C9GQE4_9SPHN</name>
<dbReference type="OrthoDB" id="9804721at2"/>
<sequence>MKTILVPIDADEGQEARLQAAFDLARACSGQVVAVQVTPYAAYAVGDAGLGAFPITSLIEAVEGERRRERTAVEARFAAEAVEWQWVARDGDLVDSLAMLARLADIVVMNSGPFSAAASAKIALTGDVAIGAPTPVLAVPPASRGLMVAGPALVAWDGSQEAALAMRAAMPLLRMAASVTVLTVEEKNPDLRARDAAAYMARHGINADVMERSADGDSIETVIRAVLTETGVTWMVQGAYGHSRLRQTIFGGVTRGLLGDAPVPMLIAH</sequence>
<proteinExistence type="inferred from homology"/>
<dbReference type="SUPFAM" id="SSF52402">
    <property type="entry name" value="Adenine nucleotide alpha hydrolases-like"/>
    <property type="match status" value="2"/>
</dbReference>
<evidence type="ECO:0000313" key="4">
    <source>
        <dbReference type="Proteomes" id="UP000481327"/>
    </source>
</evidence>
<evidence type="ECO:0000256" key="1">
    <source>
        <dbReference type="ARBA" id="ARBA00008791"/>
    </source>
</evidence>
<dbReference type="PANTHER" id="PTHR46268">
    <property type="entry name" value="STRESS RESPONSE PROTEIN NHAX"/>
    <property type="match status" value="1"/>
</dbReference>
<gene>
    <name evidence="3" type="ORF">F3168_10010</name>
</gene>
<dbReference type="PRINTS" id="PR01438">
    <property type="entry name" value="UNVRSLSTRESS"/>
</dbReference>
<dbReference type="Proteomes" id="UP000481327">
    <property type="component" value="Unassembled WGS sequence"/>
</dbReference>
<comment type="caution">
    <text evidence="3">The sequence shown here is derived from an EMBL/GenBank/DDBJ whole genome shotgun (WGS) entry which is preliminary data.</text>
</comment>
<dbReference type="AlphaFoldDB" id="A0A7C9GQE4"/>
<evidence type="ECO:0000313" key="3">
    <source>
        <dbReference type="EMBL" id="MQT17596.1"/>
    </source>
</evidence>
<evidence type="ECO:0000259" key="2">
    <source>
        <dbReference type="Pfam" id="PF00582"/>
    </source>
</evidence>
<accession>A0A7C9GQE4</accession>
<dbReference type="RefSeq" id="WP_152578041.1">
    <property type="nucleotide sequence ID" value="NZ_JAATJI010000002.1"/>
</dbReference>